<dbReference type="EMBL" id="JACKTI010000069">
    <property type="protein sequence ID" value="MCV7026644.1"/>
    <property type="molecule type" value="Genomic_DNA"/>
</dbReference>
<dbReference type="RefSeq" id="WP_067387399.1">
    <property type="nucleotide sequence ID" value="NZ_BCTA01000012.1"/>
</dbReference>
<dbReference type="Proteomes" id="UP000069773">
    <property type="component" value="Unassembled WGS sequence"/>
</dbReference>
<reference evidence="3" key="3">
    <citation type="journal article" date="2022" name="BMC Genomics">
        <title>Comparative genome analysis of mycobacteria focusing on tRNA and non-coding RNA.</title>
        <authorList>
            <person name="Behra P.R.K."/>
            <person name="Pettersson B.M.F."/>
            <person name="Ramesh M."/>
            <person name="Das S."/>
            <person name="Dasgupta S."/>
            <person name="Kirsebom L.A."/>
        </authorList>
    </citation>
    <scope>NUCLEOTIDE SEQUENCE</scope>
    <source>
        <strain evidence="3">DSM 44203</strain>
    </source>
</reference>
<evidence type="ECO:0000313" key="5">
    <source>
        <dbReference type="Proteomes" id="UP001207528"/>
    </source>
</evidence>
<evidence type="ECO:0000313" key="3">
    <source>
        <dbReference type="EMBL" id="MCV7026644.1"/>
    </source>
</evidence>
<comment type="caution">
    <text evidence="3">The sequence shown here is derived from an EMBL/GenBank/DDBJ whole genome shotgun (WGS) entry which is preliminary data.</text>
</comment>
<organism evidence="3 5">
    <name type="scientific">Mycolicibacterium novocastrense</name>
    <name type="common">Mycobacterium novocastrense</name>
    <dbReference type="NCBI Taxonomy" id="59813"/>
    <lineage>
        <taxon>Bacteria</taxon>
        <taxon>Bacillati</taxon>
        <taxon>Actinomycetota</taxon>
        <taxon>Actinomycetes</taxon>
        <taxon>Mycobacteriales</taxon>
        <taxon>Mycobacteriaceae</taxon>
        <taxon>Mycolicibacterium</taxon>
    </lineage>
</organism>
<dbReference type="EMBL" id="BCTA01000012">
    <property type="protein sequence ID" value="GAT07601.1"/>
    <property type="molecule type" value="Genomic_DNA"/>
</dbReference>
<reference evidence="2 4" key="1">
    <citation type="journal article" date="2016" name="Genome Announc.">
        <title>Draft Genome Sequences of Five Rapidly Growing Mycobacterium Species, M. thermoresistibile, M. fortuitum subsp. acetamidolyticum, M. canariasense, M. brisbanense, and M. novocastrense.</title>
        <authorList>
            <person name="Katahira K."/>
            <person name="Ogura Y."/>
            <person name="Gotoh Y."/>
            <person name="Hayashi T."/>
        </authorList>
    </citation>
    <scope>NUCLEOTIDE SEQUENCE [LARGE SCALE GENOMIC DNA]</scope>
    <source>
        <strain evidence="2 4">JCM18114</strain>
    </source>
</reference>
<evidence type="ECO:0000256" key="1">
    <source>
        <dbReference type="SAM" id="MobiDB-lite"/>
    </source>
</evidence>
<gene>
    <name evidence="3" type="ORF">H7I77_25385</name>
    <name evidence="2" type="ORF">RMCN_0734</name>
</gene>
<keyword evidence="4" id="KW-1185">Reference proteome</keyword>
<evidence type="ECO:0000313" key="4">
    <source>
        <dbReference type="Proteomes" id="UP000069773"/>
    </source>
</evidence>
<name>A0AAW5SS26_MYCNV</name>
<feature type="region of interest" description="Disordered" evidence="1">
    <location>
        <begin position="153"/>
        <end position="199"/>
    </location>
</feature>
<dbReference type="AlphaFoldDB" id="A0AAW5SS26"/>
<sequence>MAQSGAGIAAAQRREALLAARNATSADADAQLQTLLRGAHETATQYRHRLDAIERAIDEAVARHAGMKLTPAAAREFQRFLLAKHKDILSVLEDAKQSDAALQSQMAALEATYAAGDDDWFEGDDNIDRGPAPIEAGPGPGVIPGSGIPAQLISNRTGGGGELPQDFPMPSLPDDSSDSSLSRGAIDGIHGTGDHSMPVVLPPGELGPYGYEEAAPNTGVWIWHENFSDKLVVIPPDSDALAPSNYYLLRTDPDGTTYWWPQQNGPR</sequence>
<accession>A0AAW5SS26</accession>
<evidence type="ECO:0000313" key="2">
    <source>
        <dbReference type="EMBL" id="GAT07601.1"/>
    </source>
</evidence>
<feature type="compositionally biased region" description="Low complexity" evidence="1">
    <location>
        <begin position="172"/>
        <end position="182"/>
    </location>
</feature>
<reference evidence="3" key="2">
    <citation type="submission" date="2020-07" db="EMBL/GenBank/DDBJ databases">
        <authorList>
            <person name="Pettersson B.M.F."/>
            <person name="Behra P.R.K."/>
            <person name="Ramesh M."/>
            <person name="Das S."/>
            <person name="Dasgupta S."/>
            <person name="Kirsebom L.A."/>
        </authorList>
    </citation>
    <scope>NUCLEOTIDE SEQUENCE</scope>
    <source>
        <strain evidence="3">DSM 44203</strain>
    </source>
</reference>
<proteinExistence type="predicted"/>
<dbReference type="InterPro" id="IPR019710">
    <property type="entry name" value="DUF4226"/>
</dbReference>
<dbReference type="Proteomes" id="UP001207528">
    <property type="component" value="Unassembled WGS sequence"/>
</dbReference>
<protein>
    <submittedName>
        <fullName evidence="3">DUF4226 domain-containing protein</fullName>
    </submittedName>
</protein>
<dbReference type="Pfam" id="PF10774">
    <property type="entry name" value="DUF4226"/>
    <property type="match status" value="1"/>
</dbReference>